<feature type="non-terminal residue" evidence="2">
    <location>
        <position position="1"/>
    </location>
</feature>
<reference evidence="2 3" key="1">
    <citation type="submission" date="2017-11" db="EMBL/GenBank/DDBJ databases">
        <title>Evolution of Phototrophy in the Chloroflexi Phylum Driven by Horizontal Gene Transfer.</title>
        <authorList>
            <person name="Ward L.M."/>
            <person name="Hemp J."/>
            <person name="Shih P.M."/>
            <person name="Mcglynn S.E."/>
            <person name="Fischer W."/>
        </authorList>
    </citation>
    <scope>NUCLEOTIDE SEQUENCE [LARGE SCALE GENOMIC DNA]</scope>
    <source>
        <strain evidence="2">JP3_7</strain>
    </source>
</reference>
<feature type="domain" description="Cyclic nucleotide-binding" evidence="1">
    <location>
        <begin position="1"/>
        <end position="78"/>
    </location>
</feature>
<dbReference type="Gene3D" id="2.60.120.10">
    <property type="entry name" value="Jelly Rolls"/>
    <property type="match status" value="1"/>
</dbReference>
<dbReference type="InterPro" id="IPR018490">
    <property type="entry name" value="cNMP-bd_dom_sf"/>
</dbReference>
<dbReference type="SUPFAM" id="SSF51206">
    <property type="entry name" value="cAMP-binding domain-like"/>
    <property type="match status" value="1"/>
</dbReference>
<accession>A0A2M8Q8T6</accession>
<dbReference type="InterPro" id="IPR000595">
    <property type="entry name" value="cNMP-bd_dom"/>
</dbReference>
<dbReference type="PROSITE" id="PS50042">
    <property type="entry name" value="CNMP_BINDING_3"/>
    <property type="match status" value="1"/>
</dbReference>
<proteinExistence type="predicted"/>
<evidence type="ECO:0000313" key="2">
    <source>
        <dbReference type="EMBL" id="PJF46170.1"/>
    </source>
</evidence>
<comment type="caution">
    <text evidence="2">The sequence shown here is derived from an EMBL/GenBank/DDBJ whole genome shotgun (WGS) entry which is preliminary data.</text>
</comment>
<dbReference type="Proteomes" id="UP000230790">
    <property type="component" value="Unassembled WGS sequence"/>
</dbReference>
<gene>
    <name evidence="2" type="ORF">CUN48_15170</name>
</gene>
<name>A0A2M8Q8T6_9CHLR</name>
<dbReference type="InterPro" id="IPR014710">
    <property type="entry name" value="RmlC-like_jellyroll"/>
</dbReference>
<protein>
    <recommendedName>
        <fullName evidence="1">Cyclic nucleotide-binding domain-containing protein</fullName>
    </recommendedName>
</protein>
<dbReference type="AlphaFoldDB" id="A0A2M8Q8T6"/>
<dbReference type="Pfam" id="PF00027">
    <property type="entry name" value="cNMP_binding"/>
    <property type="match status" value="1"/>
</dbReference>
<evidence type="ECO:0000259" key="1">
    <source>
        <dbReference type="PROSITE" id="PS50042"/>
    </source>
</evidence>
<sequence>KGTAAVVRHDSSAANEGQSRARLIARLGPQEFFGELELLRNAPPVASVIALTSLTTLTLPHAAIQALVHNDGSVSRQLERIGTGRLKALESR</sequence>
<organism evidence="2 3">
    <name type="scientific">Candidatus Thermofonsia Clade 3 bacterium</name>
    <dbReference type="NCBI Taxonomy" id="2364212"/>
    <lineage>
        <taxon>Bacteria</taxon>
        <taxon>Bacillati</taxon>
        <taxon>Chloroflexota</taxon>
        <taxon>Candidatus Thermofontia</taxon>
        <taxon>Candidatus Thermofonsia Clade 3</taxon>
    </lineage>
</organism>
<dbReference type="EMBL" id="PGTN01000409">
    <property type="protein sequence ID" value="PJF46170.1"/>
    <property type="molecule type" value="Genomic_DNA"/>
</dbReference>
<evidence type="ECO:0000313" key="3">
    <source>
        <dbReference type="Proteomes" id="UP000230790"/>
    </source>
</evidence>